<dbReference type="InterPro" id="IPR000868">
    <property type="entry name" value="Isochorismatase-like_dom"/>
</dbReference>
<organism evidence="8 10">
    <name type="scientific">Adineta ricciae</name>
    <name type="common">Rotifer</name>
    <dbReference type="NCBI Taxonomy" id="249248"/>
    <lineage>
        <taxon>Eukaryota</taxon>
        <taxon>Metazoa</taxon>
        <taxon>Spiralia</taxon>
        <taxon>Gnathifera</taxon>
        <taxon>Rotifera</taxon>
        <taxon>Eurotatoria</taxon>
        <taxon>Bdelloidea</taxon>
        <taxon>Adinetida</taxon>
        <taxon>Adinetidae</taxon>
        <taxon>Adineta</taxon>
    </lineage>
</organism>
<dbReference type="Proteomes" id="UP000663852">
    <property type="component" value="Unassembled WGS sequence"/>
</dbReference>
<dbReference type="PANTHER" id="PTHR43785">
    <property type="entry name" value="GAMMA-GLUTAMYLPUTRESCINE SYNTHETASE"/>
    <property type="match status" value="1"/>
</dbReference>
<comment type="similarity">
    <text evidence="1">Belongs to the isochorismatase family.</text>
</comment>
<dbReference type="PANTHER" id="PTHR43785:SF12">
    <property type="entry name" value="TYPE-1 GLUTAMINE SYNTHETASE 2"/>
    <property type="match status" value="1"/>
</dbReference>
<evidence type="ECO:0000313" key="8">
    <source>
        <dbReference type="EMBL" id="CAF1057911.1"/>
    </source>
</evidence>
<dbReference type="InterPro" id="IPR036651">
    <property type="entry name" value="Gln_synt_N_sf"/>
</dbReference>
<dbReference type="GO" id="GO:0005524">
    <property type="term" value="F:ATP binding"/>
    <property type="evidence" value="ECO:0007669"/>
    <property type="project" value="UniProtKB-KW"/>
</dbReference>
<comment type="similarity">
    <text evidence="5 6">Belongs to the glutamine synthetase family.</text>
</comment>
<evidence type="ECO:0000313" key="9">
    <source>
        <dbReference type="EMBL" id="CAF1058144.1"/>
    </source>
</evidence>
<dbReference type="Gene3D" id="3.40.50.850">
    <property type="entry name" value="Isochorismatase-like"/>
    <property type="match status" value="1"/>
</dbReference>
<dbReference type="CDD" id="cd00431">
    <property type="entry name" value="cysteine_hydrolases"/>
    <property type="match status" value="1"/>
</dbReference>
<comment type="caution">
    <text evidence="8">The sequence shown here is derived from an EMBL/GenBank/DDBJ whole genome shotgun (WGS) entry which is preliminary data.</text>
</comment>
<dbReference type="AlphaFoldDB" id="A0A814KWM7"/>
<reference evidence="8" key="1">
    <citation type="submission" date="2021-02" db="EMBL/GenBank/DDBJ databases">
        <authorList>
            <person name="Nowell W R."/>
        </authorList>
    </citation>
    <scope>NUCLEOTIDE SEQUENCE</scope>
</reference>
<dbReference type="PROSITE" id="PS51987">
    <property type="entry name" value="GS_CATALYTIC"/>
    <property type="match status" value="1"/>
</dbReference>
<keyword evidence="10" id="KW-1185">Reference proteome</keyword>
<evidence type="ECO:0000256" key="3">
    <source>
        <dbReference type="ARBA" id="ARBA00022741"/>
    </source>
</evidence>
<protein>
    <recommendedName>
        <fullName evidence="7">GS catalytic domain-containing protein</fullName>
    </recommendedName>
</protein>
<name>A0A814KWM7_ADIRI</name>
<dbReference type="GO" id="GO:0004356">
    <property type="term" value="F:glutamine synthetase activity"/>
    <property type="evidence" value="ECO:0007669"/>
    <property type="project" value="InterPro"/>
</dbReference>
<dbReference type="SUPFAM" id="SSF52499">
    <property type="entry name" value="Isochorismatase-like hydrolases"/>
    <property type="match status" value="1"/>
</dbReference>
<gene>
    <name evidence="9" type="ORF">EDS130_LOCUS17771</name>
    <name evidence="8" type="ORF">XAT740_LOCUS16125</name>
</gene>
<dbReference type="Pfam" id="PF00857">
    <property type="entry name" value="Isochorismatase"/>
    <property type="match status" value="1"/>
</dbReference>
<evidence type="ECO:0000256" key="6">
    <source>
        <dbReference type="RuleBase" id="RU000384"/>
    </source>
</evidence>
<keyword evidence="4" id="KW-0067">ATP-binding</keyword>
<dbReference type="EMBL" id="CAJNOJ010000081">
    <property type="protein sequence ID" value="CAF1058144.1"/>
    <property type="molecule type" value="Genomic_DNA"/>
</dbReference>
<dbReference type="InterPro" id="IPR014746">
    <property type="entry name" value="Gln_synth/guanido_kin_cat_dom"/>
</dbReference>
<accession>A0A814KWM7</accession>
<dbReference type="InterPro" id="IPR036380">
    <property type="entry name" value="Isochorismatase-like_sf"/>
</dbReference>
<dbReference type="Gene3D" id="3.30.590.10">
    <property type="entry name" value="Glutamine synthetase/guanido kinase, catalytic domain"/>
    <property type="match status" value="1"/>
</dbReference>
<dbReference type="Pfam" id="PF16952">
    <property type="entry name" value="Gln-synt_N_2"/>
    <property type="match status" value="1"/>
</dbReference>
<evidence type="ECO:0000259" key="7">
    <source>
        <dbReference type="PROSITE" id="PS51987"/>
    </source>
</evidence>
<dbReference type="InterPro" id="IPR008147">
    <property type="entry name" value="Gln_synt_N"/>
</dbReference>
<evidence type="ECO:0000256" key="2">
    <source>
        <dbReference type="ARBA" id="ARBA00022598"/>
    </source>
</evidence>
<dbReference type="SUPFAM" id="SSF55931">
    <property type="entry name" value="Glutamine synthetase/guanido kinase"/>
    <property type="match status" value="1"/>
</dbReference>
<dbReference type="Proteomes" id="UP000663828">
    <property type="component" value="Unassembled WGS sequence"/>
</dbReference>
<dbReference type="Pfam" id="PF00120">
    <property type="entry name" value="Gln-synt_C"/>
    <property type="match status" value="1"/>
</dbReference>
<sequence>MDDVRHLLDLNSLADSNETLQSFQIMNLARIKSIPASQTAILLVDVQNSEIDDEHKRKLPWYYNQIMNVCLPNMKRVIDVGRSLGMEIMYTTIESLTSDGRDRSLDHKLSKIFIPKNSYLGQVIHDVAPLDDDIWLKKTSSGVFNSTNIDYLLRNLQINYLVVMGMLTDQCVDMAVRDAADKGYNVICIDDACTTHTKQRHENALSAFKGYCTILNTEQFIQKVQEYNSNLKSMTENCPTVKHIVQSTSLTTLVTTDLIGITRGRSIPTYDLEKYFKTGCGWVPADSALTPQDVIADANRWGSHGDLRLLPDKNSRVQIANGPDSKSTPLDYIHCDIVETDGQIWDCCPRGLLKREMQYYQNKLGMKINVAFEHEFTLTNKTDSHAAQPSFSLRSQRQQSQFSSWLMSSLQAAHVQPEMFLSEYGPNQYEVTYRPSDPVTAADRAVNIREITRDIARQLDLTVSFAPLTSVNGISNGVHLHISIDDLNGKPLLYDENRPFNLSTIGEHWSAGVLHHLAALCAITAPTPVSYLRLKPRHWSSAYACVGYRNREAPIRICPTVDFDEETVPKQYNLEYRPMDGTSSPHLSLACILFAGRYGIEKKLALKSILTTDPHLLDEKERNNKDIFSLPTSLKHALEMLKNNRHFREYLPVPLLETYLAVKNQELSIINQFDDQTLCEHYARIY</sequence>
<dbReference type="OrthoDB" id="77835at2759"/>
<proteinExistence type="inferred from homology"/>
<evidence type="ECO:0000256" key="4">
    <source>
        <dbReference type="ARBA" id="ARBA00022840"/>
    </source>
</evidence>
<keyword evidence="2" id="KW-0436">Ligase</keyword>
<keyword evidence="3" id="KW-0547">Nucleotide-binding</keyword>
<feature type="domain" description="GS catalytic" evidence="7">
    <location>
        <begin position="349"/>
        <end position="686"/>
    </location>
</feature>
<dbReference type="EMBL" id="CAJNOR010001018">
    <property type="protein sequence ID" value="CAF1057911.1"/>
    <property type="molecule type" value="Genomic_DNA"/>
</dbReference>
<evidence type="ECO:0000256" key="5">
    <source>
        <dbReference type="PROSITE-ProRule" id="PRU01331"/>
    </source>
</evidence>
<dbReference type="Gene3D" id="3.10.20.70">
    <property type="entry name" value="Glutamine synthetase, N-terminal domain"/>
    <property type="match status" value="1"/>
</dbReference>
<evidence type="ECO:0000256" key="1">
    <source>
        <dbReference type="ARBA" id="ARBA00006336"/>
    </source>
</evidence>
<dbReference type="InterPro" id="IPR008146">
    <property type="entry name" value="Gln_synth_cat_dom"/>
</dbReference>
<dbReference type="SMART" id="SM01230">
    <property type="entry name" value="Gln-synt_C"/>
    <property type="match status" value="1"/>
</dbReference>
<evidence type="ECO:0000313" key="10">
    <source>
        <dbReference type="Proteomes" id="UP000663828"/>
    </source>
</evidence>
<dbReference type="GO" id="GO:0006542">
    <property type="term" value="P:glutamine biosynthetic process"/>
    <property type="evidence" value="ECO:0007669"/>
    <property type="project" value="InterPro"/>
</dbReference>